<feature type="chain" id="PRO_5003670382" evidence="1">
    <location>
        <begin position="23"/>
        <end position="522"/>
    </location>
</feature>
<feature type="signal peptide" evidence="1">
    <location>
        <begin position="1"/>
        <end position="22"/>
    </location>
</feature>
<dbReference type="EMBL" id="GL870884">
    <property type="protein sequence ID" value="EIJ87283.1"/>
    <property type="molecule type" value="Genomic_DNA"/>
</dbReference>
<dbReference type="Proteomes" id="UP000002872">
    <property type="component" value="Unassembled WGS sequence"/>
</dbReference>
<dbReference type="VEuPathDB" id="MicrosporidiaDB:NEQG_02618"/>
<proteinExistence type="predicted"/>
<keyword evidence="1" id="KW-0732">Signal</keyword>
<dbReference type="HOGENOM" id="CLU_529018_0_0_1"/>
<name>I3EDI6_NEMP3</name>
<protein>
    <submittedName>
        <fullName evidence="2">Uncharacterized protein</fullName>
    </submittedName>
</protein>
<dbReference type="InParanoid" id="I3EDI6"/>
<dbReference type="AlphaFoldDB" id="I3EDI6"/>
<sequence>MKTMKINKIVFTAACIASGVYASMDDISTDYSSTQQPTISLCEIIKETPQTIASNKPKRRVEKINSPFQSLLKKNDNFSKTTLLKSVSSSINDCMGLIKKFIRKNKVYVLQEHYVDEKVNEKEDLLSLAIYLNTTQMLAVSSESKNALMNAILDFDYNRIGKELRNIYISLVNSNNYNIKFVSSQNSGKNTSNSIYASPFFRISTNYMSKPQIGRIECIKKDEKVIKKALDFINMKKKLSDKNLFTEIFTEEKNVSEKTTAKSEIKHIYSAYTFFSTVIQKTLTRKEKSQSASIKKKEKSSKLYTICKRVEENSCTFSEWQKTFDKSEEIVESKNIGKYRPLLEVPWAYLDARIFANTDLSFDLAVVIKIVNSILKFESETNQDCFFCAEFKKLSPVFHTYISFLKSIISTHVSQLEMNNKSAIWIKARIYNIVIRYIKKELTPSLIRYTLEQIVCDILLHIEECNIISKSEIVDFILKTAQNACPEVKLVSEDKKKFTKAGHAQFLCCCIIYILQNRHNYI</sequence>
<keyword evidence="3" id="KW-1185">Reference proteome</keyword>
<organism evidence="2 3">
    <name type="scientific">Nematocida parisii (strain ERTm3)</name>
    <name type="common">Nematode killer fungus</name>
    <dbReference type="NCBI Taxonomy" id="935791"/>
    <lineage>
        <taxon>Eukaryota</taxon>
        <taxon>Fungi</taxon>
        <taxon>Fungi incertae sedis</taxon>
        <taxon>Microsporidia</taxon>
        <taxon>Nematocida</taxon>
    </lineage>
</organism>
<evidence type="ECO:0000256" key="1">
    <source>
        <dbReference type="SAM" id="SignalP"/>
    </source>
</evidence>
<gene>
    <name evidence="2" type="ORF">NEQG_02618</name>
</gene>
<dbReference type="OMA" id="TICKRVE"/>
<dbReference type="OrthoDB" id="2188992at2759"/>
<reference evidence="2" key="1">
    <citation type="submission" date="2011-01" db="EMBL/GenBank/DDBJ databases">
        <title>The Genome Sequence of Nematocida parisii strain ERTm3.</title>
        <authorList>
            <consortium name="The Broad Institute Genome Sequencing Platform"/>
            <consortium name="The Broad Institute Genome Sequencing Center for Infectious Disease"/>
            <person name="Cuomo C."/>
            <person name="Troemel E."/>
            <person name="Young S.K."/>
            <person name="Zeng Q."/>
            <person name="Gargeya S."/>
            <person name="Fitzgerald M."/>
            <person name="Haas B."/>
            <person name="Abouelleil A."/>
            <person name="Alvarado L."/>
            <person name="Arachchi H.M."/>
            <person name="Berlin A."/>
            <person name="Chapman S.B."/>
            <person name="Gearin G."/>
            <person name="Goldberg J."/>
            <person name="Griggs A."/>
            <person name="Gujja S."/>
            <person name="Hansen M."/>
            <person name="Heiman D."/>
            <person name="Howarth C."/>
            <person name="Larimer J."/>
            <person name="Lui A."/>
            <person name="MacDonald P.J.P."/>
            <person name="McCowen C."/>
            <person name="Montmayeur A."/>
            <person name="Murphy C."/>
            <person name="Neiman D."/>
            <person name="Pearson M."/>
            <person name="Priest M."/>
            <person name="Roberts A."/>
            <person name="Saif S."/>
            <person name="Shea T."/>
            <person name="Sisk P."/>
            <person name="Stolte C."/>
            <person name="Sykes S."/>
            <person name="Wortman J."/>
            <person name="Nusbaum C."/>
            <person name="Birren B."/>
        </authorList>
    </citation>
    <scope>NUCLEOTIDE SEQUENCE</scope>
    <source>
        <strain evidence="2">ERTm3</strain>
    </source>
</reference>
<evidence type="ECO:0000313" key="2">
    <source>
        <dbReference type="EMBL" id="EIJ87283.1"/>
    </source>
</evidence>
<accession>I3EDI6</accession>
<evidence type="ECO:0000313" key="3">
    <source>
        <dbReference type="Proteomes" id="UP000002872"/>
    </source>
</evidence>